<dbReference type="AlphaFoldDB" id="A0A326U5I4"/>
<reference evidence="1 2" key="1">
    <citation type="submission" date="2018-06" db="EMBL/GenBank/DDBJ databases">
        <title>Genomic Encyclopedia of Archaeal and Bacterial Type Strains, Phase II (KMG-II): from individual species to whole genera.</title>
        <authorList>
            <person name="Goeker M."/>
        </authorList>
    </citation>
    <scope>NUCLEOTIDE SEQUENCE [LARGE SCALE GENOMIC DNA]</scope>
    <source>
        <strain evidence="1 2">ATCC BAA-1881</strain>
    </source>
</reference>
<name>A0A326U5I4_THEHA</name>
<protein>
    <submittedName>
        <fullName evidence="1">Uncharacterized protein</fullName>
    </submittedName>
</protein>
<keyword evidence="2" id="KW-1185">Reference proteome</keyword>
<sequence length="67" mass="7979">MLESSPDLNRESGEYAGSRSERLFAEGHQFSRHLLERQARAVVEWYINLYREQRHHDRNSTADRTAF</sequence>
<gene>
    <name evidence="1" type="ORF">EI42_05713</name>
</gene>
<evidence type="ECO:0000313" key="1">
    <source>
        <dbReference type="EMBL" id="PZW21058.1"/>
    </source>
</evidence>
<evidence type="ECO:0000313" key="2">
    <source>
        <dbReference type="Proteomes" id="UP000248806"/>
    </source>
</evidence>
<organism evidence="1 2">
    <name type="scientific">Thermosporothrix hazakensis</name>
    <dbReference type="NCBI Taxonomy" id="644383"/>
    <lineage>
        <taxon>Bacteria</taxon>
        <taxon>Bacillati</taxon>
        <taxon>Chloroflexota</taxon>
        <taxon>Ktedonobacteria</taxon>
        <taxon>Ktedonobacterales</taxon>
        <taxon>Thermosporotrichaceae</taxon>
        <taxon>Thermosporothrix</taxon>
    </lineage>
</organism>
<comment type="caution">
    <text evidence="1">The sequence shown here is derived from an EMBL/GenBank/DDBJ whole genome shotgun (WGS) entry which is preliminary data.</text>
</comment>
<proteinExistence type="predicted"/>
<dbReference type="EMBL" id="QKUF01000037">
    <property type="protein sequence ID" value="PZW21058.1"/>
    <property type="molecule type" value="Genomic_DNA"/>
</dbReference>
<accession>A0A326U5I4</accession>
<dbReference type="Proteomes" id="UP000248806">
    <property type="component" value="Unassembled WGS sequence"/>
</dbReference>